<dbReference type="PRINTS" id="PR00313">
    <property type="entry name" value="CABNDNGRPT"/>
</dbReference>
<protein>
    <recommendedName>
        <fullName evidence="3">Calcium-binding protein</fullName>
    </recommendedName>
</protein>
<organism evidence="1 2">
    <name type="scientific">Hyella patelloides LEGE 07179</name>
    <dbReference type="NCBI Taxonomy" id="945734"/>
    <lineage>
        <taxon>Bacteria</taxon>
        <taxon>Bacillati</taxon>
        <taxon>Cyanobacteriota</taxon>
        <taxon>Cyanophyceae</taxon>
        <taxon>Pleurocapsales</taxon>
        <taxon>Hyellaceae</taxon>
        <taxon>Hyella</taxon>
    </lineage>
</organism>
<dbReference type="InterPro" id="IPR011049">
    <property type="entry name" value="Serralysin-like_metalloprot_C"/>
</dbReference>
<dbReference type="InterPro" id="IPR001343">
    <property type="entry name" value="Hemolysn_Ca-bd"/>
</dbReference>
<proteinExistence type="predicted"/>
<gene>
    <name evidence="1" type="ORF">H1P_500026</name>
</gene>
<dbReference type="Pfam" id="PF00353">
    <property type="entry name" value="HemolysinCabind"/>
    <property type="match status" value="1"/>
</dbReference>
<dbReference type="Gene3D" id="2.150.10.10">
    <property type="entry name" value="Serralysin-like metalloprotease, C-terminal"/>
    <property type="match status" value="1"/>
</dbReference>
<reference evidence="1 2" key="1">
    <citation type="submission" date="2019-01" db="EMBL/GenBank/DDBJ databases">
        <authorList>
            <person name="Brito A."/>
        </authorList>
    </citation>
    <scope>NUCLEOTIDE SEQUENCE [LARGE SCALE GENOMIC DNA]</scope>
    <source>
        <strain evidence="1">1</strain>
    </source>
</reference>
<dbReference type="SUPFAM" id="SSF51120">
    <property type="entry name" value="beta-Roll"/>
    <property type="match status" value="1"/>
</dbReference>
<dbReference type="GO" id="GO:0005509">
    <property type="term" value="F:calcium ion binding"/>
    <property type="evidence" value="ECO:0007669"/>
    <property type="project" value="InterPro"/>
</dbReference>
<dbReference type="EMBL" id="CAACVJ010000446">
    <property type="protein sequence ID" value="VEP16874.1"/>
    <property type="molecule type" value="Genomic_DNA"/>
</dbReference>
<evidence type="ECO:0000313" key="1">
    <source>
        <dbReference type="EMBL" id="VEP16874.1"/>
    </source>
</evidence>
<sequence length="164" mass="16920">MSEVELVRATAGGGANTLDASAVTEFSVTLEGGGGIDTLFGGSQDDGLVGGVSNDIMTGGAGSDRFNYFAPNQGVDTITDFSIGEDLITISANGFGGGLTLGILDPNQFIVGNIPQDSDDRFIYNTNTDRLLYDSDGTGPNNPRAIANFSNDIVLSSEDLEIVA</sequence>
<keyword evidence="2" id="KW-1185">Reference proteome</keyword>
<name>A0A563VZJ8_9CYAN</name>
<accession>A0A563VZJ8</accession>
<dbReference type="AlphaFoldDB" id="A0A563VZJ8"/>
<dbReference type="Proteomes" id="UP000320055">
    <property type="component" value="Unassembled WGS sequence"/>
</dbReference>
<evidence type="ECO:0000313" key="2">
    <source>
        <dbReference type="Proteomes" id="UP000320055"/>
    </source>
</evidence>
<evidence type="ECO:0008006" key="3">
    <source>
        <dbReference type="Google" id="ProtNLM"/>
    </source>
</evidence>